<feature type="compositionally biased region" description="Gly residues" evidence="26">
    <location>
        <begin position="68"/>
        <end position="80"/>
    </location>
</feature>
<dbReference type="Gene3D" id="3.40.50.300">
    <property type="entry name" value="P-loop containing nucleotide triphosphate hydrolases"/>
    <property type="match status" value="1"/>
</dbReference>
<dbReference type="GO" id="GO:0000139">
    <property type="term" value="C:Golgi membrane"/>
    <property type="evidence" value="ECO:0007669"/>
    <property type="project" value="UniProtKB-SubCell"/>
</dbReference>
<keyword evidence="23" id="KW-0968">Cytoplasmic vesicle</keyword>
<evidence type="ECO:0000256" key="14">
    <source>
        <dbReference type="ARBA" id="ARBA00022842"/>
    </source>
</evidence>
<comment type="catalytic activity">
    <reaction evidence="24">
        <text>GTP + H2O = GDP + phosphate + H(+)</text>
        <dbReference type="Rhea" id="RHEA:19669"/>
        <dbReference type="ChEBI" id="CHEBI:15377"/>
        <dbReference type="ChEBI" id="CHEBI:15378"/>
        <dbReference type="ChEBI" id="CHEBI:37565"/>
        <dbReference type="ChEBI" id="CHEBI:43474"/>
        <dbReference type="ChEBI" id="CHEBI:58189"/>
        <dbReference type="EC" id="3.6.5.2"/>
    </reaction>
    <physiologicalReaction direction="left-to-right" evidence="24">
        <dbReference type="Rhea" id="RHEA:19670"/>
    </physiologicalReaction>
</comment>
<protein>
    <recommendedName>
        <fullName evidence="25">Ras-related protein Rab-12</fullName>
        <ecNumber evidence="7">3.6.5.2</ecNumber>
    </recommendedName>
</protein>
<keyword evidence="16" id="KW-0072">Autophagy</keyword>
<evidence type="ECO:0000256" key="23">
    <source>
        <dbReference type="ARBA" id="ARBA00023329"/>
    </source>
</evidence>
<organism evidence="27 28">
    <name type="scientific">Petromyzon marinus</name>
    <name type="common">Sea lamprey</name>
    <dbReference type="NCBI Taxonomy" id="7757"/>
    <lineage>
        <taxon>Eukaryota</taxon>
        <taxon>Metazoa</taxon>
        <taxon>Chordata</taxon>
        <taxon>Craniata</taxon>
        <taxon>Vertebrata</taxon>
        <taxon>Cyclostomata</taxon>
        <taxon>Hyperoartia</taxon>
        <taxon>Petromyzontiformes</taxon>
        <taxon>Petromyzontidae</taxon>
        <taxon>Petromyzon</taxon>
    </lineage>
</organism>
<sequence length="300" mass="32315">MESGGGAAAEKRFRGLGTPIPLGSQGPGSVNTRIPPPASGTPAPMGSRTPGALTARGSLVAKTPLGSQGPGGGGGGGGASPAGTPRGRRTPSGRVPPRPADLKFQLILIGNRGVGKTSLMERFTDDAYSDACKSTVGVDFKIKTIELGGKKIRLQIWDTAGQERFNSITSAYYRGARGILLVYDLTRRDSFLDLHKWMSMVDKYASEDVDLLLVGNKLDREAEREVTREEGLKFAQRFSGMRFCEASARENRNVEDIFLRLVEDIVRRMPMEPLSRDLMTGVLALPSEPPAPEPPTRRCC</sequence>
<evidence type="ECO:0000256" key="4">
    <source>
        <dbReference type="ARBA" id="ARBA00004419"/>
    </source>
</evidence>
<evidence type="ECO:0000256" key="15">
    <source>
        <dbReference type="ARBA" id="ARBA00022927"/>
    </source>
</evidence>
<evidence type="ECO:0000256" key="13">
    <source>
        <dbReference type="ARBA" id="ARBA00022801"/>
    </source>
</evidence>
<evidence type="ECO:0000256" key="17">
    <source>
        <dbReference type="ARBA" id="ARBA00023034"/>
    </source>
</evidence>
<keyword evidence="27" id="KW-1185">Reference proteome</keyword>
<dbReference type="RefSeq" id="XP_032826284.1">
    <property type="nucleotide sequence ID" value="XM_032970393.1"/>
</dbReference>
<name>A0AAJ7TY92_PETMA</name>
<evidence type="ECO:0000256" key="12">
    <source>
        <dbReference type="ARBA" id="ARBA00022753"/>
    </source>
</evidence>
<evidence type="ECO:0000313" key="28">
    <source>
        <dbReference type="RefSeq" id="XP_032826284.1"/>
    </source>
</evidence>
<dbReference type="GO" id="GO:0015031">
    <property type="term" value="P:protein transport"/>
    <property type="evidence" value="ECO:0007669"/>
    <property type="project" value="UniProtKB-KW"/>
</dbReference>
<evidence type="ECO:0000256" key="18">
    <source>
        <dbReference type="ARBA" id="ARBA00023134"/>
    </source>
</evidence>
<evidence type="ECO:0000256" key="11">
    <source>
        <dbReference type="ARBA" id="ARBA00022741"/>
    </source>
</evidence>
<dbReference type="SMART" id="SM00175">
    <property type="entry name" value="RAB"/>
    <property type="match status" value="1"/>
</dbReference>
<feature type="region of interest" description="Disordered" evidence="26">
    <location>
        <begin position="1"/>
        <end position="99"/>
    </location>
</feature>
<evidence type="ECO:0000256" key="24">
    <source>
        <dbReference type="ARBA" id="ARBA00047660"/>
    </source>
</evidence>
<accession>A0AAJ7TY92</accession>
<keyword evidence="19" id="KW-0472">Membrane</keyword>
<dbReference type="EC" id="3.6.5.2" evidence="7"/>
<dbReference type="FunFam" id="3.40.50.300:FF:000568">
    <property type="entry name" value="Putative Ras-related protein Rab-12"/>
    <property type="match status" value="1"/>
</dbReference>
<dbReference type="PANTHER" id="PTHR47980">
    <property type="entry name" value="LD44762P"/>
    <property type="match status" value="1"/>
</dbReference>
<evidence type="ECO:0000256" key="19">
    <source>
        <dbReference type="ARBA" id="ARBA00023136"/>
    </source>
</evidence>
<keyword evidence="13" id="KW-0378">Hydrolase</keyword>
<evidence type="ECO:0000256" key="10">
    <source>
        <dbReference type="ARBA" id="ARBA00022723"/>
    </source>
</evidence>
<dbReference type="SMART" id="SM00173">
    <property type="entry name" value="RAS"/>
    <property type="match status" value="1"/>
</dbReference>
<keyword evidence="10" id="KW-0479">Metal-binding</keyword>
<dbReference type="InterPro" id="IPR050305">
    <property type="entry name" value="Small_GTPase_Rab"/>
</dbReference>
<dbReference type="InterPro" id="IPR027417">
    <property type="entry name" value="P-loop_NTPase"/>
</dbReference>
<gene>
    <name evidence="28" type="primary">RAB12</name>
</gene>
<evidence type="ECO:0000256" key="25">
    <source>
        <dbReference type="ARBA" id="ARBA00067813"/>
    </source>
</evidence>
<keyword evidence="8" id="KW-0813">Transport</keyword>
<dbReference type="NCBIfam" id="TIGR00231">
    <property type="entry name" value="small_GTP"/>
    <property type="match status" value="1"/>
</dbReference>
<evidence type="ECO:0000256" key="20">
    <source>
        <dbReference type="ARBA" id="ARBA00023228"/>
    </source>
</evidence>
<keyword evidence="21" id="KW-0449">Lipoprotein</keyword>
<evidence type="ECO:0000313" key="27">
    <source>
        <dbReference type="Proteomes" id="UP001318040"/>
    </source>
</evidence>
<dbReference type="KEGG" id="pmrn:116951618"/>
<evidence type="ECO:0000256" key="5">
    <source>
        <dbReference type="ARBA" id="ARBA00004523"/>
    </source>
</evidence>
<keyword evidence="12" id="KW-0967">Endosome</keyword>
<dbReference type="Proteomes" id="UP001318040">
    <property type="component" value="Chromosome 43"/>
</dbReference>
<reference evidence="28" key="1">
    <citation type="submission" date="2025-08" db="UniProtKB">
        <authorList>
            <consortium name="RefSeq"/>
        </authorList>
    </citation>
    <scope>IDENTIFICATION</scope>
    <source>
        <tissue evidence="28">Sperm</tissue>
    </source>
</reference>
<evidence type="ECO:0000256" key="26">
    <source>
        <dbReference type="SAM" id="MobiDB-lite"/>
    </source>
</evidence>
<dbReference type="PRINTS" id="PR00449">
    <property type="entry name" value="RASTRNSFRMNG"/>
</dbReference>
<dbReference type="SMART" id="SM00176">
    <property type="entry name" value="RAN"/>
    <property type="match status" value="1"/>
</dbReference>
<dbReference type="GO" id="GO:0005776">
    <property type="term" value="C:autophagosome"/>
    <property type="evidence" value="ECO:0007669"/>
    <property type="project" value="UniProtKB-SubCell"/>
</dbReference>
<dbReference type="InterPro" id="IPR001806">
    <property type="entry name" value="Small_GTPase"/>
</dbReference>
<keyword evidence="15" id="KW-0653">Protein transport</keyword>
<dbReference type="GO" id="GO:0006914">
    <property type="term" value="P:autophagy"/>
    <property type="evidence" value="ECO:0007669"/>
    <property type="project" value="UniProtKB-KW"/>
</dbReference>
<evidence type="ECO:0000256" key="8">
    <source>
        <dbReference type="ARBA" id="ARBA00022448"/>
    </source>
</evidence>
<evidence type="ECO:0000256" key="16">
    <source>
        <dbReference type="ARBA" id="ARBA00023006"/>
    </source>
</evidence>
<keyword evidence="22" id="KW-0636">Prenylation</keyword>
<evidence type="ECO:0000256" key="2">
    <source>
        <dbReference type="ARBA" id="ARBA00004122"/>
    </source>
</evidence>
<evidence type="ECO:0000256" key="21">
    <source>
        <dbReference type="ARBA" id="ARBA00023288"/>
    </source>
</evidence>
<dbReference type="GO" id="GO:0046872">
    <property type="term" value="F:metal ion binding"/>
    <property type="evidence" value="ECO:0007669"/>
    <property type="project" value="UniProtKB-KW"/>
</dbReference>
<dbReference type="GO" id="GO:0003925">
    <property type="term" value="F:G protein activity"/>
    <property type="evidence" value="ECO:0007669"/>
    <property type="project" value="UniProtKB-EC"/>
</dbReference>
<dbReference type="GO" id="GO:0055038">
    <property type="term" value="C:recycling endosome membrane"/>
    <property type="evidence" value="ECO:0007669"/>
    <property type="project" value="UniProtKB-SubCell"/>
</dbReference>
<dbReference type="Pfam" id="PF00071">
    <property type="entry name" value="Ras"/>
    <property type="match status" value="1"/>
</dbReference>
<dbReference type="PROSITE" id="PS51421">
    <property type="entry name" value="RAS"/>
    <property type="match status" value="1"/>
</dbReference>
<evidence type="ECO:0000256" key="3">
    <source>
        <dbReference type="ARBA" id="ARBA00004394"/>
    </source>
</evidence>
<keyword evidence="20" id="KW-0458">Lysosome</keyword>
<dbReference type="SUPFAM" id="SSF52540">
    <property type="entry name" value="P-loop containing nucleoside triphosphate hydrolases"/>
    <property type="match status" value="1"/>
</dbReference>
<dbReference type="PROSITE" id="PS51419">
    <property type="entry name" value="RAB"/>
    <property type="match status" value="1"/>
</dbReference>
<dbReference type="GO" id="GO:0005765">
    <property type="term" value="C:lysosomal membrane"/>
    <property type="evidence" value="ECO:0007669"/>
    <property type="project" value="UniProtKB-SubCell"/>
</dbReference>
<keyword evidence="18" id="KW-0342">GTP-binding</keyword>
<dbReference type="PROSITE" id="PS51420">
    <property type="entry name" value="RHO"/>
    <property type="match status" value="1"/>
</dbReference>
<evidence type="ECO:0000256" key="9">
    <source>
        <dbReference type="ARBA" id="ARBA00022553"/>
    </source>
</evidence>
<dbReference type="CTD" id="201475"/>
<keyword evidence="11" id="KW-0547">Nucleotide-binding</keyword>
<dbReference type="SMART" id="SM00174">
    <property type="entry name" value="RHO"/>
    <property type="match status" value="1"/>
</dbReference>
<evidence type="ECO:0000256" key="7">
    <source>
        <dbReference type="ARBA" id="ARBA00011984"/>
    </source>
</evidence>
<comment type="cofactor">
    <cofactor evidence="1">
        <name>Mg(2+)</name>
        <dbReference type="ChEBI" id="CHEBI:18420"/>
    </cofactor>
</comment>
<dbReference type="InterPro" id="IPR005225">
    <property type="entry name" value="Small_GTP-bd"/>
</dbReference>
<keyword evidence="17" id="KW-0333">Golgi apparatus</keyword>
<evidence type="ECO:0000256" key="1">
    <source>
        <dbReference type="ARBA" id="ARBA00001946"/>
    </source>
</evidence>
<dbReference type="GeneID" id="116951618"/>
<evidence type="ECO:0000256" key="6">
    <source>
        <dbReference type="ARBA" id="ARBA00006270"/>
    </source>
</evidence>
<dbReference type="GO" id="GO:0005525">
    <property type="term" value="F:GTP binding"/>
    <property type="evidence" value="ECO:0007669"/>
    <property type="project" value="UniProtKB-KW"/>
</dbReference>
<proteinExistence type="inferred from homology"/>
<keyword evidence="9" id="KW-0597">Phosphoprotein</keyword>
<dbReference type="AlphaFoldDB" id="A0AAJ7TY92"/>
<comment type="subcellular location">
    <subcellularLocation>
        <location evidence="4">Cytoplasmic vesicle</location>
        <location evidence="4">Autophagosome</location>
    </subcellularLocation>
    <subcellularLocation>
        <location evidence="3">Golgi apparatus membrane</location>
    </subcellularLocation>
    <subcellularLocation>
        <location evidence="2">Lysosome membrane</location>
        <topology evidence="2">Lipid-anchor</topology>
        <orientation evidence="2">Cytoplasmic side</orientation>
    </subcellularLocation>
    <subcellularLocation>
        <location evidence="5">Recycling endosome membrane</location>
        <topology evidence="5">Lipid-anchor</topology>
        <orientation evidence="5">Cytoplasmic side</orientation>
    </subcellularLocation>
</comment>
<comment type="similarity">
    <text evidence="6">Belongs to the small GTPase superfamily. Rab family.</text>
</comment>
<evidence type="ECO:0000256" key="22">
    <source>
        <dbReference type="ARBA" id="ARBA00023289"/>
    </source>
</evidence>
<keyword evidence="14" id="KW-0460">Magnesium</keyword>